<dbReference type="InterPro" id="IPR051910">
    <property type="entry name" value="ComF/GntX_DNA_util-trans"/>
</dbReference>
<evidence type="ECO:0000259" key="2">
    <source>
        <dbReference type="Pfam" id="PF00156"/>
    </source>
</evidence>
<dbReference type="OrthoDB" id="9779910at2"/>
<dbReference type="Gene3D" id="3.40.50.2020">
    <property type="match status" value="1"/>
</dbReference>
<dbReference type="PANTHER" id="PTHR47505">
    <property type="entry name" value="DNA UTILIZATION PROTEIN YHGH"/>
    <property type="match status" value="1"/>
</dbReference>
<sequence length="233" mass="26426">MLTIVKDYWTNFVHLFFPHTCMGCNADIMPEQFLCTECLMQLPRTGFFEAADNPVEQSFYGRVAIDAAAAAFYFTKQSLVQQLLFQLKYKGRQDVGIWLGQQIGHQLNISKRFQPIDAIIPLPLHPKKEKLRGYNQSTCIAKGIAEVLQKPVYTNVIVRNKYTHTQTQKNRVQRWENMNDAFTIIEPEILKQQNILLVDDVITTGATLEACSNALLSVPVASVQIATVAYTLL</sequence>
<dbReference type="EMBL" id="QKZV01000005">
    <property type="protein sequence ID" value="PZX62327.1"/>
    <property type="molecule type" value="Genomic_DNA"/>
</dbReference>
<accession>A0A2W7S4Y3</accession>
<comment type="caution">
    <text evidence="3">The sequence shown here is derived from an EMBL/GenBank/DDBJ whole genome shotgun (WGS) entry which is preliminary data.</text>
</comment>
<dbReference type="AlphaFoldDB" id="A0A2W7S4Y3"/>
<dbReference type="Proteomes" id="UP000249720">
    <property type="component" value="Unassembled WGS sequence"/>
</dbReference>
<protein>
    <submittedName>
        <fullName evidence="3">ComF family protein</fullName>
    </submittedName>
</protein>
<reference evidence="3 4" key="1">
    <citation type="submission" date="2018-06" db="EMBL/GenBank/DDBJ databases">
        <title>Genomic Encyclopedia of Archaeal and Bacterial Type Strains, Phase II (KMG-II): from individual species to whole genera.</title>
        <authorList>
            <person name="Goeker M."/>
        </authorList>
    </citation>
    <scope>NUCLEOTIDE SEQUENCE [LARGE SCALE GENOMIC DNA]</scope>
    <source>
        <strain evidence="3 4">DSM 23241</strain>
    </source>
</reference>
<dbReference type="InterPro" id="IPR000836">
    <property type="entry name" value="PRTase_dom"/>
</dbReference>
<dbReference type="RefSeq" id="WP_111295466.1">
    <property type="nucleotide sequence ID" value="NZ_QKZV01000005.1"/>
</dbReference>
<keyword evidence="4" id="KW-1185">Reference proteome</keyword>
<feature type="domain" description="Phosphoribosyltransferase" evidence="2">
    <location>
        <begin position="140"/>
        <end position="230"/>
    </location>
</feature>
<name>A0A2W7S4Y3_9BACT</name>
<dbReference type="SUPFAM" id="SSF53271">
    <property type="entry name" value="PRTase-like"/>
    <property type="match status" value="1"/>
</dbReference>
<comment type="similarity">
    <text evidence="1">Belongs to the ComF/GntX family.</text>
</comment>
<dbReference type="CDD" id="cd06223">
    <property type="entry name" value="PRTases_typeI"/>
    <property type="match status" value="1"/>
</dbReference>
<proteinExistence type="inferred from homology"/>
<dbReference type="Pfam" id="PF00156">
    <property type="entry name" value="Pribosyltran"/>
    <property type="match status" value="1"/>
</dbReference>
<evidence type="ECO:0000313" key="4">
    <source>
        <dbReference type="Proteomes" id="UP000249720"/>
    </source>
</evidence>
<dbReference type="PANTHER" id="PTHR47505:SF1">
    <property type="entry name" value="DNA UTILIZATION PROTEIN YHGH"/>
    <property type="match status" value="1"/>
</dbReference>
<evidence type="ECO:0000256" key="1">
    <source>
        <dbReference type="ARBA" id="ARBA00008007"/>
    </source>
</evidence>
<organism evidence="3 4">
    <name type="scientific">Hydrotalea sandarakina</name>
    <dbReference type="NCBI Taxonomy" id="1004304"/>
    <lineage>
        <taxon>Bacteria</taxon>
        <taxon>Pseudomonadati</taxon>
        <taxon>Bacteroidota</taxon>
        <taxon>Chitinophagia</taxon>
        <taxon>Chitinophagales</taxon>
        <taxon>Chitinophagaceae</taxon>
        <taxon>Hydrotalea</taxon>
    </lineage>
</organism>
<dbReference type="InterPro" id="IPR029057">
    <property type="entry name" value="PRTase-like"/>
</dbReference>
<evidence type="ECO:0000313" key="3">
    <source>
        <dbReference type="EMBL" id="PZX62327.1"/>
    </source>
</evidence>
<gene>
    <name evidence="3" type="ORF">LX80_01809</name>
</gene>